<dbReference type="PANTHER" id="PTHR43861">
    <property type="entry name" value="TRANS-ACONITATE 2-METHYLTRANSFERASE-RELATED"/>
    <property type="match status" value="1"/>
</dbReference>
<dbReference type="InterPro" id="IPR029063">
    <property type="entry name" value="SAM-dependent_MTases_sf"/>
</dbReference>
<dbReference type="GO" id="GO:0008757">
    <property type="term" value="F:S-adenosylmethionine-dependent methyltransferase activity"/>
    <property type="evidence" value="ECO:0007669"/>
    <property type="project" value="InterPro"/>
</dbReference>
<dbReference type="GO" id="GO:0032259">
    <property type="term" value="P:methylation"/>
    <property type="evidence" value="ECO:0007669"/>
    <property type="project" value="UniProtKB-KW"/>
</dbReference>
<evidence type="ECO:0000313" key="2">
    <source>
        <dbReference type="EMBL" id="HHE54897.1"/>
    </source>
</evidence>
<sequence>MRFVRPENTDRPILTEVLKKSQGYFSKLKQQWDPIRDQFFNTEHLQHIFEQLPDLSGRIVLDAGSATGMVALNAALKAQTVIALDLNGKFVHHLQQIKKTLSLNNLFNIQADLRKAPIRAESIDVIFTVLVLHHLPQPQKWFKTAFQILNSRGLQVVVEFERHFNKQLADTMHDLWLGFQPSLIKRWASENDFKLKISEQWLSKSGVPVRWFLFTKM</sequence>
<gene>
    <name evidence="2" type="ORF">ENL21_03885</name>
</gene>
<dbReference type="EMBL" id="DRTD01000285">
    <property type="protein sequence ID" value="HHE54897.1"/>
    <property type="molecule type" value="Genomic_DNA"/>
</dbReference>
<dbReference type="CDD" id="cd02440">
    <property type="entry name" value="AdoMet_MTases"/>
    <property type="match status" value="1"/>
</dbReference>
<keyword evidence="2" id="KW-0489">Methyltransferase</keyword>
<feature type="domain" description="Methyltransferase type 11" evidence="1">
    <location>
        <begin position="61"/>
        <end position="154"/>
    </location>
</feature>
<protein>
    <submittedName>
        <fullName evidence="2">Class I SAM-dependent methyltransferase</fullName>
    </submittedName>
</protein>
<name>A0A7V5LIN6_CALAY</name>
<keyword evidence="2" id="KW-0808">Transferase</keyword>
<dbReference type="Proteomes" id="UP000886111">
    <property type="component" value="Unassembled WGS sequence"/>
</dbReference>
<dbReference type="AlphaFoldDB" id="A0A7V5LIN6"/>
<proteinExistence type="predicted"/>
<organism evidence="2">
    <name type="scientific">Caldithrix abyssi</name>
    <dbReference type="NCBI Taxonomy" id="187145"/>
    <lineage>
        <taxon>Bacteria</taxon>
        <taxon>Pseudomonadati</taxon>
        <taxon>Calditrichota</taxon>
        <taxon>Calditrichia</taxon>
        <taxon>Calditrichales</taxon>
        <taxon>Calditrichaceae</taxon>
        <taxon>Caldithrix</taxon>
    </lineage>
</organism>
<dbReference type="Gene3D" id="3.40.50.150">
    <property type="entry name" value="Vaccinia Virus protein VP39"/>
    <property type="match status" value="1"/>
</dbReference>
<dbReference type="Pfam" id="PF08241">
    <property type="entry name" value="Methyltransf_11"/>
    <property type="match status" value="1"/>
</dbReference>
<reference evidence="2" key="1">
    <citation type="journal article" date="2020" name="mSystems">
        <title>Genome- and Community-Level Interaction Insights into Carbon Utilization and Element Cycling Functions of Hydrothermarchaeota in Hydrothermal Sediment.</title>
        <authorList>
            <person name="Zhou Z."/>
            <person name="Liu Y."/>
            <person name="Xu W."/>
            <person name="Pan J."/>
            <person name="Luo Z.H."/>
            <person name="Li M."/>
        </authorList>
    </citation>
    <scope>NUCLEOTIDE SEQUENCE [LARGE SCALE GENOMIC DNA]</scope>
    <source>
        <strain evidence="2">HyVt-76</strain>
    </source>
</reference>
<accession>A0A7V5LIN6</accession>
<dbReference type="SUPFAM" id="SSF53335">
    <property type="entry name" value="S-adenosyl-L-methionine-dependent methyltransferases"/>
    <property type="match status" value="1"/>
</dbReference>
<comment type="caution">
    <text evidence="2">The sequence shown here is derived from an EMBL/GenBank/DDBJ whole genome shotgun (WGS) entry which is preliminary data.</text>
</comment>
<dbReference type="InterPro" id="IPR013216">
    <property type="entry name" value="Methyltransf_11"/>
</dbReference>
<evidence type="ECO:0000259" key="1">
    <source>
        <dbReference type="Pfam" id="PF08241"/>
    </source>
</evidence>